<dbReference type="Gene3D" id="3.40.50.150">
    <property type="entry name" value="Vaccinia Virus protein VP39"/>
    <property type="match status" value="1"/>
</dbReference>
<reference evidence="2 3" key="1">
    <citation type="journal article" date="2019" name="Int. J. Syst. Evol. Microbiol.">
        <title>The Global Catalogue of Microorganisms (GCM) 10K type strain sequencing project: providing services to taxonomists for standard genome sequencing and annotation.</title>
        <authorList>
            <consortium name="The Broad Institute Genomics Platform"/>
            <consortium name="The Broad Institute Genome Sequencing Center for Infectious Disease"/>
            <person name="Wu L."/>
            <person name="Ma J."/>
        </authorList>
    </citation>
    <scope>NUCLEOTIDE SEQUENCE [LARGE SCALE GENOMIC DNA]</scope>
    <source>
        <strain evidence="2 3">JCM 14306</strain>
    </source>
</reference>
<dbReference type="Pfam" id="PF08241">
    <property type="entry name" value="Methyltransf_11"/>
    <property type="match status" value="1"/>
</dbReference>
<protein>
    <recommendedName>
        <fullName evidence="1">Methyltransferase type 11 domain-containing protein</fullName>
    </recommendedName>
</protein>
<dbReference type="CDD" id="cd02440">
    <property type="entry name" value="AdoMet_MTases"/>
    <property type="match status" value="1"/>
</dbReference>
<dbReference type="EMBL" id="BAAANE010000002">
    <property type="protein sequence ID" value="GAA1622598.1"/>
    <property type="molecule type" value="Genomic_DNA"/>
</dbReference>
<gene>
    <name evidence="2" type="ORF">GCM10009744_07350</name>
</gene>
<keyword evidence="3" id="KW-1185">Reference proteome</keyword>
<name>A0ABN2EZM2_9ACTN</name>
<sequence length="300" mass="32921">MCPARLILLDGASGAELAGERIAQVYACPAAAEPAGRLADDLGVRLTVVPELADEDSVRRADAALREIADQHRGETVVVVAPGLDLGIGSPQAKVVIEHTGDGWSVLPGDNEVTLATYEQAAERFRESIPREPNTTLIELFDHLLEPGSTVLEIGSGTGRDAGELERRGYRVRRTDATRSFVEMIRADGFEAERLNALTDDFGGPYDLVFADAVFLHFDRAQLRTVLLKANKAAGLLAFTTREGDGAEWSNRHLDLPRHITKWREEPLRALLAETSWSVDHLQRAKTKVGSWFHILARRG</sequence>
<organism evidence="2 3">
    <name type="scientific">Kribbella alba</name>
    <dbReference type="NCBI Taxonomy" id="190197"/>
    <lineage>
        <taxon>Bacteria</taxon>
        <taxon>Bacillati</taxon>
        <taxon>Actinomycetota</taxon>
        <taxon>Actinomycetes</taxon>
        <taxon>Propionibacteriales</taxon>
        <taxon>Kribbellaceae</taxon>
        <taxon>Kribbella</taxon>
    </lineage>
</organism>
<dbReference type="InterPro" id="IPR013216">
    <property type="entry name" value="Methyltransf_11"/>
</dbReference>
<evidence type="ECO:0000313" key="2">
    <source>
        <dbReference type="EMBL" id="GAA1622598.1"/>
    </source>
</evidence>
<comment type="caution">
    <text evidence="2">The sequence shown here is derived from an EMBL/GenBank/DDBJ whole genome shotgun (WGS) entry which is preliminary data.</text>
</comment>
<proteinExistence type="predicted"/>
<dbReference type="Proteomes" id="UP001501319">
    <property type="component" value="Unassembled WGS sequence"/>
</dbReference>
<feature type="domain" description="Methyltransferase type 11" evidence="1">
    <location>
        <begin position="152"/>
        <end position="223"/>
    </location>
</feature>
<evidence type="ECO:0000313" key="3">
    <source>
        <dbReference type="Proteomes" id="UP001501319"/>
    </source>
</evidence>
<dbReference type="SUPFAM" id="SSF53335">
    <property type="entry name" value="S-adenosyl-L-methionine-dependent methyltransferases"/>
    <property type="match status" value="1"/>
</dbReference>
<accession>A0ABN2EZM2</accession>
<dbReference type="InterPro" id="IPR029063">
    <property type="entry name" value="SAM-dependent_MTases_sf"/>
</dbReference>
<evidence type="ECO:0000259" key="1">
    <source>
        <dbReference type="Pfam" id="PF08241"/>
    </source>
</evidence>